<keyword evidence="3" id="KW-0812">Transmembrane</keyword>
<keyword evidence="3" id="KW-1133">Transmembrane helix</keyword>
<dbReference type="GO" id="GO:0022857">
    <property type="term" value="F:transmembrane transporter activity"/>
    <property type="evidence" value="ECO:0007669"/>
    <property type="project" value="InterPro"/>
</dbReference>
<dbReference type="InterPro" id="IPR011990">
    <property type="entry name" value="TPR-like_helical_dom_sf"/>
</dbReference>
<feature type="region of interest" description="Disordered" evidence="2">
    <location>
        <begin position="90"/>
        <end position="123"/>
    </location>
</feature>
<dbReference type="Pfam" id="PF07690">
    <property type="entry name" value="MFS_1"/>
    <property type="match status" value="2"/>
</dbReference>
<dbReference type="EMBL" id="LWDF02000264">
    <property type="protein sequence ID" value="KAE8251098.1"/>
    <property type="molecule type" value="Genomic_DNA"/>
</dbReference>
<feature type="transmembrane region" description="Helical" evidence="3">
    <location>
        <begin position="736"/>
        <end position="754"/>
    </location>
</feature>
<dbReference type="GO" id="GO:0005634">
    <property type="term" value="C:nucleus"/>
    <property type="evidence" value="ECO:0007669"/>
    <property type="project" value="TreeGrafter"/>
</dbReference>
<feature type="region of interest" description="Disordered" evidence="2">
    <location>
        <begin position="1"/>
        <end position="72"/>
    </location>
</feature>
<evidence type="ECO:0000256" key="3">
    <source>
        <dbReference type="SAM" id="Phobius"/>
    </source>
</evidence>
<feature type="compositionally biased region" description="Basic and acidic residues" evidence="2">
    <location>
        <begin position="1168"/>
        <end position="1177"/>
    </location>
</feature>
<feature type="transmembrane region" description="Helical" evidence="3">
    <location>
        <begin position="638"/>
        <end position="660"/>
    </location>
</feature>
<evidence type="ECO:0000256" key="2">
    <source>
        <dbReference type="SAM" id="MobiDB-lite"/>
    </source>
</evidence>
<evidence type="ECO:0000313" key="6">
    <source>
        <dbReference type="Proteomes" id="UP000077521"/>
    </source>
</evidence>
<dbReference type="GO" id="GO:0005829">
    <property type="term" value="C:cytosol"/>
    <property type="evidence" value="ECO:0007669"/>
    <property type="project" value="TreeGrafter"/>
</dbReference>
<dbReference type="Gene3D" id="1.20.1250.20">
    <property type="entry name" value="MFS general substrate transporter like domains"/>
    <property type="match status" value="1"/>
</dbReference>
<feature type="region of interest" description="Disordered" evidence="2">
    <location>
        <begin position="156"/>
        <end position="196"/>
    </location>
</feature>
<dbReference type="PROSITE" id="PS50850">
    <property type="entry name" value="MFS"/>
    <property type="match status" value="1"/>
</dbReference>
<feature type="transmembrane region" description="Helical" evidence="3">
    <location>
        <begin position="613"/>
        <end position="632"/>
    </location>
</feature>
<feature type="compositionally biased region" description="Basic and acidic residues" evidence="2">
    <location>
        <begin position="406"/>
        <end position="418"/>
    </location>
</feature>
<feature type="transmembrane region" description="Helical" evidence="3">
    <location>
        <begin position="890"/>
        <end position="909"/>
    </location>
</feature>
<dbReference type="Pfam" id="PF10300">
    <property type="entry name" value="Iml2-TPR_39"/>
    <property type="match status" value="1"/>
</dbReference>
<name>A0A8T8SZ37_9BASI</name>
<feature type="transmembrane region" description="Helical" evidence="3">
    <location>
        <begin position="983"/>
        <end position="1004"/>
    </location>
</feature>
<feature type="domain" description="Major facilitator superfamily (MFS) profile" evidence="4">
    <location>
        <begin position="537"/>
        <end position="1008"/>
    </location>
</feature>
<comment type="subcellular location">
    <subcellularLocation>
        <location evidence="1">Membrane</location>
        <topology evidence="1">Multi-pass membrane protein</topology>
    </subcellularLocation>
</comment>
<feature type="compositionally biased region" description="Polar residues" evidence="2">
    <location>
        <begin position="1043"/>
        <end position="1053"/>
    </location>
</feature>
<feature type="region of interest" description="Disordered" evidence="2">
    <location>
        <begin position="332"/>
        <end position="356"/>
    </location>
</feature>
<feature type="transmembrane region" description="Helical" evidence="3">
    <location>
        <begin position="849"/>
        <end position="869"/>
    </location>
</feature>
<feature type="transmembrane region" description="Helical" evidence="3">
    <location>
        <begin position="672"/>
        <end position="689"/>
    </location>
</feature>
<keyword evidence="6" id="KW-1185">Reference proteome</keyword>
<dbReference type="SUPFAM" id="SSF103473">
    <property type="entry name" value="MFS general substrate transporter"/>
    <property type="match status" value="1"/>
</dbReference>
<dbReference type="GO" id="GO:0005741">
    <property type="term" value="C:mitochondrial outer membrane"/>
    <property type="evidence" value="ECO:0007669"/>
    <property type="project" value="TreeGrafter"/>
</dbReference>
<sequence>MSAQTNQVPLPPKSAQRAQRKLHPAFEEILQSSRQHLQASRGHLDAASQSASRPQVQPPIPVAAADTLSPPPTRVSGLVRYVDNVLQGFLRSPPPPSPAPHGMVSSPISPLGQAGSPRSSPQRKSLIQDLMSMHTNELHNADAMLVDGLGGAMTRPSSVFSRAQRSPQSQHQSRRADLEASTGSAEKEKVPSPTPRIRIERANTMDAALARAFNSWKRESLASDVSNISYYEAEHVRDPGQPNRSPGIAERRRSKQMRGLAHPQFRLEVDDVDGHQQIGEKGFFSPDAINSVPKSAHSVYSQSAYSNGSSADETVDASEVHHVQRYSTRPLVGGQPQAIHRPVSKDISPSDTDEHCGDSSLVSYCDDDEYDLDNLPEEFISRIPPDVSIIQAIKYAVQHGIVPPEFGKRQRSPGDKAFSEPCSEQTAEDDEYDLENLPQAFVSRIPPGITKVQAIRYAVRNGLVPADFGKKSRDGRPLGPLGFVLPKGMTKEEVVAIALQNGIHPPGLTINKNVVTWSGPLSPSNPRNWPQRKKWATTATVALSTFVSNMASSMVAPLIPLLRRQIQGLTDEQVEENSVDFETSLVLSCYILAFAFAPFVYGPCSELFGRRRLLQGGIVVFLFFNIFCGLAESLPTLVALRFFAALGAAAPMTIGGGCITDMFAPRQRTTPMLFYGIAPLVGPVIGPLRCTVRKRMGCFGDVLSVPPCGFRPPAVPSCGFSLSGIVSDRSHKWQPVFWAASVVIAVVALMVMFLPESYVPTILEAKAERLRRETNNPDLVTIFDLQQESLSHRFGRYLIRPLVLLFTQPIMMLLALLTAISFGQVYLLFAVLPSVHTKFYQESVVTGSLHFLSFGIGFIVGALFGIGVIDRIHEWLTLRNDGVPCAEFKLVPMVAVSPLAPVALLAFGWATQNRAHWIVGDLACFWFAFSVSASFLSVQGYLIDTFALLAGSALTATVVTRSLLGFVFTLFTASLVQAIRIDYAFTLMAGLFALVGFPVSFILMRSKDNSPTSSARKSLPLTNSHFANMAQPTSDTPALESHANGTSNANGSTVTSSVVDAATSALNTVTLGASKAAEVATNAVSGVASTFKAQDPDAPMPEETDDQVEEHLDPNHVYYHADPEPPSPVTPVVGSSNTNEGMTASDSYQSGDHNPTSQEIEDSAEQETTQKAKDKSARAAKLKFSDVKITESELDDDLGACHKALNLFLNSRMIEAERLLEEHADKRLYYALGLSVISVIKGFMTFEPQDLAVAISYCKDSLAIAQLLRKPSSVIGNLGRFVRGTGQSPQTMHGMTKVQRHAELVFAESLLLRAITGIVYSGDIFAFVSEALNMRNAYGIYRSLDKYLDWADQKHMQSTGLAHDPTIDADFRSGVYLGNGMIGVILGLVPSKLLKIMEVFGYGGNTMVGLDILSQAGKWSPDPKRTQPEIQQKDEGVRRAVCDMVILLYHLVLSTFLPVPYVNITYADKILHYHLERYPQGIFFLYFSGRLYSTQGLNEKAIEQFTAARDVQKEYVQLRHICVWDMSLCNLSLGHWTEAQAQFDVLLNESNWSKAVYNFAVGATRWQSGDESAETNAVICKTTSLMQRIAGRSIPLEKFASRKAKKFKLQNRLLVPAMELGYVFHTFSNASRQSLLSTHLPEISKALAHITETEPSAYEGGAQAHLEDLCLAHFIRGVILRFIAQPEPHAKVTPANSPIPKAEAEEQALLSLQTVLSNGHKIMLDHWLIYFAHYEIGRLYAGSGQIEKAKEQFNLVLSGKILEDKGRKGKYSLQNMCLLRSNGVLRTLEGN</sequence>
<dbReference type="InterPro" id="IPR011701">
    <property type="entry name" value="MFS"/>
</dbReference>
<dbReference type="InterPro" id="IPR036259">
    <property type="entry name" value="MFS_trans_sf"/>
</dbReference>
<proteinExistence type="predicted"/>
<feature type="compositionally biased region" description="Polar residues" evidence="2">
    <location>
        <begin position="1026"/>
        <end position="1036"/>
    </location>
</feature>
<dbReference type="Proteomes" id="UP000077521">
    <property type="component" value="Unassembled WGS sequence"/>
</dbReference>
<feature type="compositionally biased region" description="Low complexity" evidence="2">
    <location>
        <begin position="161"/>
        <end position="171"/>
    </location>
</feature>
<feature type="region of interest" description="Disordered" evidence="2">
    <location>
        <begin position="1026"/>
        <end position="1053"/>
    </location>
</feature>
<dbReference type="InterPro" id="IPR020846">
    <property type="entry name" value="MFS_dom"/>
</dbReference>
<reference evidence="5" key="1">
    <citation type="submission" date="2016-04" db="EMBL/GenBank/DDBJ databases">
        <authorList>
            <person name="Nguyen H.D."/>
            <person name="Samba Siva P."/>
            <person name="Cullis J."/>
            <person name="Levesque C.A."/>
            <person name="Hambleton S."/>
        </authorList>
    </citation>
    <scope>NUCLEOTIDE SEQUENCE</scope>
    <source>
        <strain evidence="5">DAOMC 236416</strain>
    </source>
</reference>
<keyword evidence="3" id="KW-0472">Membrane</keyword>
<dbReference type="PANTHER" id="PTHR31859:SF1">
    <property type="entry name" value="TETRATRICOPEPTIDE REPEAT PROTEIN 39C"/>
    <property type="match status" value="1"/>
</dbReference>
<dbReference type="InterPro" id="IPR019412">
    <property type="entry name" value="IML2/TPR_39"/>
</dbReference>
<protein>
    <recommendedName>
        <fullName evidence="4">Major facilitator superfamily (MFS) profile domain-containing protein</fullName>
    </recommendedName>
</protein>
<feature type="transmembrane region" description="Helical" evidence="3">
    <location>
        <begin position="583"/>
        <end position="601"/>
    </location>
</feature>
<feature type="transmembrane region" description="Helical" evidence="3">
    <location>
        <begin position="802"/>
        <end position="829"/>
    </location>
</feature>
<evidence type="ECO:0000313" key="5">
    <source>
        <dbReference type="EMBL" id="KAE8251098.1"/>
    </source>
</evidence>
<feature type="transmembrane region" description="Helical" evidence="3">
    <location>
        <begin position="915"/>
        <end position="936"/>
    </location>
</feature>
<dbReference type="PANTHER" id="PTHR31859">
    <property type="entry name" value="TETRATRICOPEPTIDE REPEAT PROTEIN 39 FAMILY MEMBER"/>
    <property type="match status" value="1"/>
</dbReference>
<dbReference type="SUPFAM" id="SSF48452">
    <property type="entry name" value="TPR-like"/>
    <property type="match status" value="1"/>
</dbReference>
<feature type="region of interest" description="Disordered" evidence="2">
    <location>
        <begin position="1117"/>
        <end position="1177"/>
    </location>
</feature>
<feature type="transmembrane region" description="Helical" evidence="3">
    <location>
        <begin position="948"/>
        <end position="971"/>
    </location>
</feature>
<evidence type="ECO:0000259" key="4">
    <source>
        <dbReference type="PROSITE" id="PS50850"/>
    </source>
</evidence>
<comment type="caution">
    <text evidence="5">The sequence shown here is derived from an EMBL/GenBank/DDBJ whole genome shotgun (WGS) entry which is preliminary data.</text>
</comment>
<feature type="compositionally biased region" description="Polar residues" evidence="2">
    <location>
        <begin position="1137"/>
        <end position="1158"/>
    </location>
</feature>
<gene>
    <name evidence="5" type="ORF">A4X13_0g4158</name>
</gene>
<feature type="region of interest" description="Disordered" evidence="2">
    <location>
        <begin position="405"/>
        <end position="426"/>
    </location>
</feature>
<organism evidence="5 6">
    <name type="scientific">Tilletia indica</name>
    <dbReference type="NCBI Taxonomy" id="43049"/>
    <lineage>
        <taxon>Eukaryota</taxon>
        <taxon>Fungi</taxon>
        <taxon>Dikarya</taxon>
        <taxon>Basidiomycota</taxon>
        <taxon>Ustilaginomycotina</taxon>
        <taxon>Exobasidiomycetes</taxon>
        <taxon>Tilletiales</taxon>
        <taxon>Tilletiaceae</taxon>
        <taxon>Tilletia</taxon>
    </lineage>
</organism>
<evidence type="ECO:0000256" key="1">
    <source>
        <dbReference type="ARBA" id="ARBA00004141"/>
    </source>
</evidence>
<accession>A0A8T8SZ37</accession>
<feature type="region of interest" description="Disordered" evidence="2">
    <location>
        <begin position="236"/>
        <end position="258"/>
    </location>
</feature>
<reference evidence="5" key="2">
    <citation type="journal article" date="2019" name="IMA Fungus">
        <title>Genome sequencing and comparison of five Tilletia species to identify candidate genes for the detection of regulated species infecting wheat.</title>
        <authorList>
            <person name="Nguyen H.D.T."/>
            <person name="Sultana T."/>
            <person name="Kesanakurti P."/>
            <person name="Hambleton S."/>
        </authorList>
    </citation>
    <scope>NUCLEOTIDE SEQUENCE</scope>
    <source>
        <strain evidence="5">DAOMC 236416</strain>
    </source>
</reference>